<evidence type="ECO:0000313" key="1">
    <source>
        <dbReference type="EMBL" id="KAJ9110618.1"/>
    </source>
</evidence>
<comment type="caution">
    <text evidence="1">The sequence shown here is derived from an EMBL/GenBank/DDBJ whole genome shotgun (WGS) entry which is preliminary data.</text>
</comment>
<keyword evidence="2" id="KW-1185">Reference proteome</keyword>
<accession>A0ACC2WFU6</accession>
<evidence type="ECO:0000313" key="2">
    <source>
        <dbReference type="Proteomes" id="UP001241377"/>
    </source>
</evidence>
<dbReference type="Proteomes" id="UP001241377">
    <property type="component" value="Unassembled WGS sequence"/>
</dbReference>
<proteinExistence type="predicted"/>
<protein>
    <submittedName>
        <fullName evidence="1">Uncharacterized protein</fullName>
    </submittedName>
</protein>
<dbReference type="EMBL" id="JASBWR010000011">
    <property type="protein sequence ID" value="KAJ9110618.1"/>
    <property type="molecule type" value="Genomic_DNA"/>
</dbReference>
<gene>
    <name evidence="1" type="ORF">QFC19_001447</name>
</gene>
<organism evidence="1 2">
    <name type="scientific">Naganishia cerealis</name>
    <dbReference type="NCBI Taxonomy" id="610337"/>
    <lineage>
        <taxon>Eukaryota</taxon>
        <taxon>Fungi</taxon>
        <taxon>Dikarya</taxon>
        <taxon>Basidiomycota</taxon>
        <taxon>Agaricomycotina</taxon>
        <taxon>Tremellomycetes</taxon>
        <taxon>Filobasidiales</taxon>
        <taxon>Filobasidiaceae</taxon>
        <taxon>Naganishia</taxon>
    </lineage>
</organism>
<reference evidence="1" key="1">
    <citation type="submission" date="2023-04" db="EMBL/GenBank/DDBJ databases">
        <title>Draft Genome sequencing of Naganishia species isolated from polar environments using Oxford Nanopore Technology.</title>
        <authorList>
            <person name="Leo P."/>
            <person name="Venkateswaran K."/>
        </authorList>
    </citation>
    <scope>NUCLEOTIDE SEQUENCE</scope>
    <source>
        <strain evidence="1">MNA-CCFEE 5261</strain>
    </source>
</reference>
<sequence length="144" mass="15883">MIWCVPGRATSKQAAHGSVHAVGQGHSAAGWYPRHSQTFILPPQPVQLVRLTHKSLEDLTKLTPLVPVDDGVYPQAETKKDREKVQTLSVEEFERRKLDLVHEFVQRAKEVEVLIDVMPSPQDASTIASPSSLFHSPGTSIRGA</sequence>
<name>A0ACC2WFU6_9TREE</name>